<dbReference type="GO" id="GO:0009073">
    <property type="term" value="P:aromatic amino acid family biosynthetic process"/>
    <property type="evidence" value="ECO:0007669"/>
    <property type="project" value="UniProtKB-KW"/>
</dbReference>
<sequence>MAEGAPELQEVTARLAVLGSPIAHSRSPLLHAAAAEVLGLEWDYGRIEATAETLPGILDGLGPEWVGLSLTMPLKRTVLPLVPTHSPLVDRLGLANTLRLGERPHLANTDVGGVEAVLRASAGVRRAVVLGAGATAASALEALGRLGVAERVVAARRPELAAQELGALADAVVPLRDADLAAADLVVSTIPGHAEAEVPMPASVAGTPLLDVAYDPWPTPLGARWTAAGGVLLHGLDMLIEQAVLQVRVFTDADPDEPLPREDEVRAAMRTAVGR</sequence>
<keyword evidence="2" id="KW-0057">Aromatic amino acid biosynthesis</keyword>
<dbReference type="SUPFAM" id="SSF51735">
    <property type="entry name" value="NAD(P)-binding Rossmann-fold domains"/>
    <property type="match status" value="1"/>
</dbReference>
<dbReference type="GO" id="GO:0019632">
    <property type="term" value="P:shikimate metabolic process"/>
    <property type="evidence" value="ECO:0007669"/>
    <property type="project" value="TreeGrafter"/>
</dbReference>
<comment type="pathway">
    <text evidence="1">Metabolic intermediate biosynthesis; chorismate biosynthesis; chorismate from D-erythrose 4-phosphate and phosphoenolpyruvate: step 4/7.</text>
</comment>
<evidence type="ECO:0000313" key="5">
    <source>
        <dbReference type="Proteomes" id="UP000295344"/>
    </source>
</evidence>
<evidence type="ECO:0000259" key="3">
    <source>
        <dbReference type="Pfam" id="PF08501"/>
    </source>
</evidence>
<dbReference type="AlphaFoldDB" id="A0A4R7FLZ9"/>
<dbReference type="GO" id="GO:0009423">
    <property type="term" value="P:chorismate biosynthetic process"/>
    <property type="evidence" value="ECO:0007669"/>
    <property type="project" value="TreeGrafter"/>
</dbReference>
<keyword evidence="2" id="KW-0028">Amino-acid biosynthesis</keyword>
<evidence type="ECO:0000313" key="4">
    <source>
        <dbReference type="EMBL" id="TDS77472.1"/>
    </source>
</evidence>
<comment type="caution">
    <text evidence="4">The sequence shown here is derived from an EMBL/GenBank/DDBJ whole genome shotgun (WGS) entry which is preliminary data.</text>
</comment>
<dbReference type="Pfam" id="PF08501">
    <property type="entry name" value="Shikimate_dh_N"/>
    <property type="match status" value="1"/>
</dbReference>
<dbReference type="InterPro" id="IPR046346">
    <property type="entry name" value="Aminoacid_DH-like_N_sf"/>
</dbReference>
<dbReference type="InterPro" id="IPR013708">
    <property type="entry name" value="Shikimate_DH-bd_N"/>
</dbReference>
<dbReference type="InterPro" id="IPR022893">
    <property type="entry name" value="Shikimate_DH_fam"/>
</dbReference>
<dbReference type="InterPro" id="IPR036291">
    <property type="entry name" value="NAD(P)-bd_dom_sf"/>
</dbReference>
<dbReference type="SUPFAM" id="SSF53223">
    <property type="entry name" value="Aminoacid dehydrogenase-like, N-terminal domain"/>
    <property type="match status" value="1"/>
</dbReference>
<accession>A0A4R7FLZ9</accession>
<dbReference type="GO" id="GO:0004764">
    <property type="term" value="F:shikimate 3-dehydrogenase (NADP+) activity"/>
    <property type="evidence" value="ECO:0007669"/>
    <property type="project" value="InterPro"/>
</dbReference>
<evidence type="ECO:0000256" key="2">
    <source>
        <dbReference type="ARBA" id="ARBA00023141"/>
    </source>
</evidence>
<protein>
    <submittedName>
        <fullName evidence="4">Shikimate dehydrogenase</fullName>
    </submittedName>
</protein>
<dbReference type="PANTHER" id="PTHR21089:SF1">
    <property type="entry name" value="BIFUNCTIONAL 3-DEHYDROQUINATE DEHYDRATASE_SHIKIMATE DEHYDROGENASE, CHLOROPLASTIC"/>
    <property type="match status" value="1"/>
</dbReference>
<feature type="domain" description="Shikimate dehydrogenase substrate binding N-terminal" evidence="3">
    <location>
        <begin position="17"/>
        <end position="98"/>
    </location>
</feature>
<keyword evidence="5" id="KW-1185">Reference proteome</keyword>
<organism evidence="4 5">
    <name type="scientific">Amnibacterium kyonggiense</name>
    <dbReference type="NCBI Taxonomy" id="595671"/>
    <lineage>
        <taxon>Bacteria</taxon>
        <taxon>Bacillati</taxon>
        <taxon>Actinomycetota</taxon>
        <taxon>Actinomycetes</taxon>
        <taxon>Micrococcales</taxon>
        <taxon>Microbacteriaceae</taxon>
        <taxon>Amnibacterium</taxon>
    </lineage>
</organism>
<dbReference type="GO" id="GO:0050661">
    <property type="term" value="F:NADP binding"/>
    <property type="evidence" value="ECO:0007669"/>
    <property type="project" value="TreeGrafter"/>
</dbReference>
<evidence type="ECO:0000256" key="1">
    <source>
        <dbReference type="ARBA" id="ARBA00004871"/>
    </source>
</evidence>
<reference evidence="4 5" key="1">
    <citation type="submission" date="2019-03" db="EMBL/GenBank/DDBJ databases">
        <title>Genomic Encyclopedia of Archaeal and Bacterial Type Strains, Phase II (KMG-II): from individual species to whole genera.</title>
        <authorList>
            <person name="Goeker M."/>
        </authorList>
    </citation>
    <scope>NUCLEOTIDE SEQUENCE [LARGE SCALE GENOMIC DNA]</scope>
    <source>
        <strain evidence="4 5">DSM 24782</strain>
    </source>
</reference>
<dbReference type="Gene3D" id="3.40.50.10860">
    <property type="entry name" value="Leucine Dehydrogenase, chain A, domain 1"/>
    <property type="match status" value="1"/>
</dbReference>
<name>A0A4R7FLZ9_9MICO</name>
<dbReference type="Gene3D" id="3.40.50.720">
    <property type="entry name" value="NAD(P)-binding Rossmann-like Domain"/>
    <property type="match status" value="1"/>
</dbReference>
<dbReference type="PANTHER" id="PTHR21089">
    <property type="entry name" value="SHIKIMATE DEHYDROGENASE"/>
    <property type="match status" value="1"/>
</dbReference>
<dbReference type="CDD" id="cd01065">
    <property type="entry name" value="NAD_bind_Shikimate_DH"/>
    <property type="match status" value="1"/>
</dbReference>
<dbReference type="EMBL" id="SOAM01000002">
    <property type="protein sequence ID" value="TDS77472.1"/>
    <property type="molecule type" value="Genomic_DNA"/>
</dbReference>
<dbReference type="Proteomes" id="UP000295344">
    <property type="component" value="Unassembled WGS sequence"/>
</dbReference>
<gene>
    <name evidence="4" type="ORF">CLV52_2418</name>
</gene>
<proteinExistence type="predicted"/>
<dbReference type="GO" id="GO:0005829">
    <property type="term" value="C:cytosol"/>
    <property type="evidence" value="ECO:0007669"/>
    <property type="project" value="TreeGrafter"/>
</dbReference>